<reference evidence="1" key="1">
    <citation type="submission" date="2014-09" db="EMBL/GenBank/DDBJ databases">
        <authorList>
            <person name="Magalhaes I.L.F."/>
            <person name="Oliveira U."/>
            <person name="Santos F.R."/>
            <person name="Vidigal T.H.D.A."/>
            <person name="Brescovit A.D."/>
            <person name="Santos A.J."/>
        </authorList>
    </citation>
    <scope>NUCLEOTIDE SEQUENCE</scope>
    <source>
        <tissue evidence="1">Shoot tissue taken approximately 20 cm above the soil surface</tissue>
    </source>
</reference>
<accession>A0A0A9A8A9</accession>
<reference evidence="1" key="2">
    <citation type="journal article" date="2015" name="Data Brief">
        <title>Shoot transcriptome of the giant reed, Arundo donax.</title>
        <authorList>
            <person name="Barrero R.A."/>
            <person name="Guerrero F.D."/>
            <person name="Moolhuijzen P."/>
            <person name="Goolsby J.A."/>
            <person name="Tidwell J."/>
            <person name="Bellgard S.E."/>
            <person name="Bellgard M.I."/>
        </authorList>
    </citation>
    <scope>NUCLEOTIDE SEQUENCE</scope>
    <source>
        <tissue evidence="1">Shoot tissue taken approximately 20 cm above the soil surface</tissue>
    </source>
</reference>
<name>A0A0A9A8A9_ARUDO</name>
<protein>
    <submittedName>
        <fullName evidence="1">Uncharacterized protein</fullName>
    </submittedName>
</protein>
<proteinExistence type="predicted"/>
<organism evidence="1">
    <name type="scientific">Arundo donax</name>
    <name type="common">Giant reed</name>
    <name type="synonym">Donax arundinaceus</name>
    <dbReference type="NCBI Taxonomy" id="35708"/>
    <lineage>
        <taxon>Eukaryota</taxon>
        <taxon>Viridiplantae</taxon>
        <taxon>Streptophyta</taxon>
        <taxon>Embryophyta</taxon>
        <taxon>Tracheophyta</taxon>
        <taxon>Spermatophyta</taxon>
        <taxon>Magnoliopsida</taxon>
        <taxon>Liliopsida</taxon>
        <taxon>Poales</taxon>
        <taxon>Poaceae</taxon>
        <taxon>PACMAD clade</taxon>
        <taxon>Arundinoideae</taxon>
        <taxon>Arundineae</taxon>
        <taxon>Arundo</taxon>
    </lineage>
</organism>
<sequence length="9" mass="997">MSALSWCTV</sequence>
<dbReference type="EMBL" id="GBRH01251757">
    <property type="protein sequence ID" value="JAD46138.1"/>
    <property type="molecule type" value="Transcribed_RNA"/>
</dbReference>
<evidence type="ECO:0000313" key="1">
    <source>
        <dbReference type="EMBL" id="JAD46138.1"/>
    </source>
</evidence>